<proteinExistence type="predicted"/>
<dbReference type="InterPro" id="IPR035897">
    <property type="entry name" value="Toll_tir_struct_dom_sf"/>
</dbReference>
<dbReference type="SMART" id="SM00255">
    <property type="entry name" value="TIR"/>
    <property type="match status" value="1"/>
</dbReference>
<dbReference type="Pfam" id="PF13676">
    <property type="entry name" value="TIR_2"/>
    <property type="match status" value="1"/>
</dbReference>
<feature type="region of interest" description="Disordered" evidence="1">
    <location>
        <begin position="1260"/>
        <end position="1279"/>
    </location>
</feature>
<dbReference type="Gene3D" id="3.40.50.10140">
    <property type="entry name" value="Toll/interleukin-1 receptor homology (TIR) domain"/>
    <property type="match status" value="1"/>
</dbReference>
<evidence type="ECO:0000259" key="2">
    <source>
        <dbReference type="SMART" id="SM00255"/>
    </source>
</evidence>
<dbReference type="EMBL" id="CAJNOK010007614">
    <property type="protein sequence ID" value="CAF1039490.1"/>
    <property type="molecule type" value="Genomic_DNA"/>
</dbReference>
<gene>
    <name evidence="3" type="ORF">OVA965_LOCUS16407</name>
    <name evidence="4" type="ORF">TMI583_LOCUS16416</name>
</gene>
<sequence>MLFPPCDGNTLTEKAGQKILFLNWTPPQFNGDDDQTKSRLKKQAQKFISSAMQYVTTYVKENLETIAFSINEWEKYPYKKQLVDEILNEMKRQLETRIGCRWRIQFIFVSCDELYKVFLRKILSLQTAQDGYVDFSIPTPIIQITLSTSKTNNLIKCRNTINNYIKKSVHITKKLDDAADLKMFDQHQINAFYKYCIENSVIPIIILTFGQQQLELSGPIRAVEETEQKYYIISEILKRKVLPAASELSKPLKPVTITDSFNIMISCGQPDQKFCQRLKDRLIDEGYLVCVSTTGNQTSLIDKSDLIIIYFTEDYSRNIEELKCAQSLGKKLLTVKSGKLSYSGKCNWLHSMRTLELSYELLSVGIDFELDEHNFDREYEKLLVIVLQHTKPGVIGQPATSQRFFMFLKLIEKERAQLQGYVDELISCIKRWQRLETNVLKQNVIPFTPTGDINDAIFSMPLNNKQPWCDFEEKSKWCDPPNDYFCHEPWLNGSWFTLEESFDYYRKVINKDTLRRLRRLEHHQLIIAADATLQSTVTETEEHPVFITKIKKEMIEEINKDENNSDLIQQCRIGNELKTKEEMQKLEKLDDLKRVWKKPKCYPEFIELKKRNIIEFQELCLRTTVALISNRGMRFGLQPISNISSFALNESQGLQLLAAICHELANINTLKLFDNPTIIDHELFIFIQHTFEMLLTKSNYLQYCKMTKVEEQCFYEISYLVAHLCLYRNESLTCFYTRGTIKHPNELKIIDDKHTADKIPRINHYKHIVPSTKVIASKLIEIDNQKDIVDNISHINHHQHTLVPLVKLVGGKLITLKTEVVASQPKYEISAPLPKEVEKPSLKYDKQSYQDIFITKRFLTKLAQTINDLAKNEYDAQHVIYKVVDRLLRLCSKLNDIDIDLLLDPIVRCLLSKYYLTVFDTVDLRQPLFDPKQLFFICECPDFIVQHGYKRQNKIAMELCKPMLKNTQLIFAKHLSIILEGDNIIDPPYNIWKRNNKSKEKGARMQALTCHIKLLNYFALTPSTKKEFYSDLLIDNISSILGTPALIDSVHRNHQLFHVDVGFVAYCVILLYNLAFDKELFKILKAKSVIDICKTLHTAKDDTIHFASQTLSTILQQTEIDQIKEPYPLTEGYLYFIENTIDEPNRIYHGVQLEGVLEDLETISQNEQVKEQIVNDEQGIDLLAKCAYDQKFDEKKVQEPAIRIILTVSFVGVNAIEKIKEIEPLIERVLIATQSIEPRVERSANGVMWNLGKENEFITKKEEESHSKASPSLPPSSEPIKAKIVQADESKAIYQYVNLDYRWDLSVAEEQPKPKPIEKLKPETFDLMISYCHAQKEICHKMYDRFKIDKFHVWIDKENMYGSVLESMAEAIEQSDIVLVCMSSNYKESNACHLEAAYAWKRKRKMIPVKVEEKYDPTGWLGLLLGGDKQYIDFIKLGFDTAYTELLKEIQMVKNSDRK</sequence>
<dbReference type="PANTHER" id="PTHR46270:SF2">
    <property type="entry name" value="TIR DOMAIN-CONTAINING PROTEIN"/>
    <property type="match status" value="1"/>
</dbReference>
<dbReference type="PANTHER" id="PTHR46270">
    <property type="entry name" value="ARMADILLO-TYPE FOLD-RELATED"/>
    <property type="match status" value="1"/>
</dbReference>
<feature type="domain" description="TIR" evidence="2">
    <location>
        <begin position="1324"/>
        <end position="1453"/>
    </location>
</feature>
<name>A0A8S2E3I1_9BILA</name>
<protein>
    <recommendedName>
        <fullName evidence="2">TIR domain-containing protein</fullName>
    </recommendedName>
</protein>
<evidence type="ECO:0000256" key="1">
    <source>
        <dbReference type="SAM" id="MobiDB-lite"/>
    </source>
</evidence>
<dbReference type="SUPFAM" id="SSF52200">
    <property type="entry name" value="Toll/Interleukin receptor TIR domain"/>
    <property type="match status" value="1"/>
</dbReference>
<dbReference type="EMBL" id="CAJOBA010007625">
    <property type="protein sequence ID" value="CAF3807645.1"/>
    <property type="molecule type" value="Genomic_DNA"/>
</dbReference>
<dbReference type="SUPFAM" id="SSF48371">
    <property type="entry name" value="ARM repeat"/>
    <property type="match status" value="1"/>
</dbReference>
<evidence type="ECO:0000313" key="4">
    <source>
        <dbReference type="EMBL" id="CAF3807645.1"/>
    </source>
</evidence>
<dbReference type="Proteomes" id="UP000682733">
    <property type="component" value="Unassembled WGS sequence"/>
</dbReference>
<reference evidence="3" key="1">
    <citation type="submission" date="2021-02" db="EMBL/GenBank/DDBJ databases">
        <authorList>
            <person name="Nowell W R."/>
        </authorList>
    </citation>
    <scope>NUCLEOTIDE SEQUENCE</scope>
</reference>
<dbReference type="InterPro" id="IPR016024">
    <property type="entry name" value="ARM-type_fold"/>
</dbReference>
<evidence type="ECO:0000313" key="5">
    <source>
        <dbReference type="Proteomes" id="UP000677228"/>
    </source>
</evidence>
<evidence type="ECO:0000313" key="3">
    <source>
        <dbReference type="EMBL" id="CAF1039490.1"/>
    </source>
</evidence>
<organism evidence="3 5">
    <name type="scientific">Didymodactylos carnosus</name>
    <dbReference type="NCBI Taxonomy" id="1234261"/>
    <lineage>
        <taxon>Eukaryota</taxon>
        <taxon>Metazoa</taxon>
        <taxon>Spiralia</taxon>
        <taxon>Gnathifera</taxon>
        <taxon>Rotifera</taxon>
        <taxon>Eurotatoria</taxon>
        <taxon>Bdelloidea</taxon>
        <taxon>Philodinida</taxon>
        <taxon>Philodinidae</taxon>
        <taxon>Didymodactylos</taxon>
    </lineage>
</organism>
<accession>A0A8S2E3I1</accession>
<dbReference type="Proteomes" id="UP000677228">
    <property type="component" value="Unassembled WGS sequence"/>
</dbReference>
<dbReference type="GO" id="GO:0007165">
    <property type="term" value="P:signal transduction"/>
    <property type="evidence" value="ECO:0007669"/>
    <property type="project" value="InterPro"/>
</dbReference>
<comment type="caution">
    <text evidence="3">The sequence shown here is derived from an EMBL/GenBank/DDBJ whole genome shotgun (WGS) entry which is preliminary data.</text>
</comment>
<dbReference type="InterPro" id="IPR000157">
    <property type="entry name" value="TIR_dom"/>
</dbReference>